<evidence type="ECO:0000259" key="2">
    <source>
        <dbReference type="SMART" id="SM00894"/>
    </source>
</evidence>
<dbReference type="InterPro" id="IPR008613">
    <property type="entry name" value="Excalibur_Ca-bd_domain"/>
</dbReference>
<dbReference type="PANTHER" id="PTHR24094:SF15">
    <property type="entry name" value="AMP-DEPENDENT SYNTHETASE_LIGASE DOMAIN-CONTAINING PROTEIN-RELATED"/>
    <property type="match status" value="1"/>
</dbReference>
<dbReference type="EMBL" id="VKAC01000013">
    <property type="protein sequence ID" value="TXR52560.1"/>
    <property type="molecule type" value="Genomic_DNA"/>
</dbReference>
<reference evidence="3 4" key="1">
    <citation type="submission" date="2019-07" db="EMBL/GenBank/DDBJ databases">
        <title>Quadrisphaera sp. strain DD2A genome sequencing and assembly.</title>
        <authorList>
            <person name="Kim I."/>
        </authorList>
    </citation>
    <scope>NUCLEOTIDE SEQUENCE [LARGE SCALE GENOMIC DNA]</scope>
    <source>
        <strain evidence="3 4">DD2A</strain>
    </source>
</reference>
<dbReference type="SMART" id="SM00894">
    <property type="entry name" value="Excalibur"/>
    <property type="match status" value="1"/>
</dbReference>
<dbReference type="PANTHER" id="PTHR24094">
    <property type="entry name" value="SECRETED PROTEIN"/>
    <property type="match status" value="1"/>
</dbReference>
<dbReference type="OrthoDB" id="5196645at2"/>
<protein>
    <submittedName>
        <fullName evidence="3">DUF1524 domain-containing protein</fullName>
    </submittedName>
</protein>
<proteinExistence type="predicted"/>
<gene>
    <name evidence="3" type="ORF">FMM08_19145</name>
</gene>
<feature type="region of interest" description="Disordered" evidence="1">
    <location>
        <begin position="238"/>
        <end position="316"/>
    </location>
</feature>
<dbReference type="Proteomes" id="UP000321234">
    <property type="component" value="Unassembled WGS sequence"/>
</dbReference>
<feature type="compositionally biased region" description="Basic and acidic residues" evidence="1">
    <location>
        <begin position="305"/>
        <end position="316"/>
    </location>
</feature>
<keyword evidence="4" id="KW-1185">Reference proteome</keyword>
<dbReference type="Pfam" id="PF07510">
    <property type="entry name" value="GmrSD_C"/>
    <property type="match status" value="1"/>
</dbReference>
<comment type="caution">
    <text evidence="3">The sequence shown here is derived from an EMBL/GenBank/DDBJ whole genome shotgun (WGS) entry which is preliminary data.</text>
</comment>
<name>A0A5C8Z6J9_9ACTN</name>
<dbReference type="Pfam" id="PF05901">
    <property type="entry name" value="Excalibur"/>
    <property type="match status" value="1"/>
</dbReference>
<evidence type="ECO:0000313" key="3">
    <source>
        <dbReference type="EMBL" id="TXR52560.1"/>
    </source>
</evidence>
<feature type="compositionally biased region" description="Low complexity" evidence="1">
    <location>
        <begin position="258"/>
        <end position="292"/>
    </location>
</feature>
<dbReference type="InterPro" id="IPR011089">
    <property type="entry name" value="GmrSD_C"/>
</dbReference>
<feature type="domain" description="Excalibur calcium-binding" evidence="2">
    <location>
        <begin position="280"/>
        <end position="316"/>
    </location>
</feature>
<organism evidence="3 4">
    <name type="scientific">Quadrisphaera setariae</name>
    <dbReference type="NCBI Taxonomy" id="2593304"/>
    <lineage>
        <taxon>Bacteria</taxon>
        <taxon>Bacillati</taxon>
        <taxon>Actinomycetota</taxon>
        <taxon>Actinomycetes</taxon>
        <taxon>Kineosporiales</taxon>
        <taxon>Kineosporiaceae</taxon>
        <taxon>Quadrisphaera</taxon>
    </lineage>
</organism>
<sequence>MSRTSPRGASAPVRSRVGVVVAVVVLLVLLVLLARSVGGLGGLGELLGSGQGSTQQAPAGTAAAALERLPVKGKAPKTGYSREQFGQAWHDVDANGCDTRDDVLARDMTDVVFSRDDPCQVASGVLVDPYTPKEIRFQRGPRSSEVQIDHLVALSDAWQTGAQQWSADEREQFANDPLNLLAVDGPLNSAKGDGDAATWLPPNKGFRCQYVARQIAVKTKYGAWVTQAEHDAMSDVLDTCPDQRLPRDDGGVGPQPAPSGAAPSGAPSGEPSGAATSTAPYASCSAAKAAGATPLHSGDPGWNPRLDRDGDGVACA</sequence>
<evidence type="ECO:0000313" key="4">
    <source>
        <dbReference type="Proteomes" id="UP000321234"/>
    </source>
</evidence>
<evidence type="ECO:0000256" key="1">
    <source>
        <dbReference type="SAM" id="MobiDB-lite"/>
    </source>
</evidence>
<dbReference type="AlphaFoldDB" id="A0A5C8Z6J9"/>
<accession>A0A5C8Z6J9</accession>